<name>A0A0L0BKI2_LUCCU</name>
<evidence type="ECO:0000313" key="2">
    <source>
        <dbReference type="Proteomes" id="UP000037069"/>
    </source>
</evidence>
<dbReference type="AlphaFoldDB" id="A0A0L0BKI2"/>
<keyword evidence="2" id="KW-1185">Reference proteome</keyword>
<evidence type="ECO:0000313" key="1">
    <source>
        <dbReference type="EMBL" id="KNC20590.1"/>
    </source>
</evidence>
<protein>
    <submittedName>
        <fullName evidence="1">Uncharacterized protein</fullName>
    </submittedName>
</protein>
<accession>A0A0L0BKI2</accession>
<comment type="caution">
    <text evidence="1">The sequence shown here is derived from an EMBL/GenBank/DDBJ whole genome shotgun (WGS) entry which is preliminary data.</text>
</comment>
<proteinExistence type="predicted"/>
<gene>
    <name evidence="1" type="ORF">FF38_00404</name>
</gene>
<organism evidence="1 2">
    <name type="scientific">Lucilia cuprina</name>
    <name type="common">Green bottle fly</name>
    <name type="synonym">Australian sheep blowfly</name>
    <dbReference type="NCBI Taxonomy" id="7375"/>
    <lineage>
        <taxon>Eukaryota</taxon>
        <taxon>Metazoa</taxon>
        <taxon>Ecdysozoa</taxon>
        <taxon>Arthropoda</taxon>
        <taxon>Hexapoda</taxon>
        <taxon>Insecta</taxon>
        <taxon>Pterygota</taxon>
        <taxon>Neoptera</taxon>
        <taxon>Endopterygota</taxon>
        <taxon>Diptera</taxon>
        <taxon>Brachycera</taxon>
        <taxon>Muscomorpha</taxon>
        <taxon>Oestroidea</taxon>
        <taxon>Calliphoridae</taxon>
        <taxon>Luciliinae</taxon>
        <taxon>Lucilia</taxon>
    </lineage>
</organism>
<dbReference type="EMBL" id="JRES01001712">
    <property type="protein sequence ID" value="KNC20590.1"/>
    <property type="molecule type" value="Genomic_DNA"/>
</dbReference>
<sequence>MFHAQHIKIVSYFKILLTSQPANHLLVYKYCLAVPHLKLFINIRFNIDWYLKNFPWQYSRFRAENQKDNTLSSTFSGNEVPMGYTVSNQAEGKYFMEIGTNAPYGINGNKHDLLMFEKSGTCKETDIVKLII</sequence>
<dbReference type="Proteomes" id="UP000037069">
    <property type="component" value="Unassembled WGS sequence"/>
</dbReference>
<reference evidence="1 2" key="1">
    <citation type="journal article" date="2015" name="Nat. Commun.">
        <title>Lucilia cuprina genome unlocks parasitic fly biology to underpin future interventions.</title>
        <authorList>
            <person name="Anstead C.A."/>
            <person name="Korhonen P.K."/>
            <person name="Young N.D."/>
            <person name="Hall R.S."/>
            <person name="Jex A.R."/>
            <person name="Murali S.C."/>
            <person name="Hughes D.S."/>
            <person name="Lee S.F."/>
            <person name="Perry T."/>
            <person name="Stroehlein A.J."/>
            <person name="Ansell B.R."/>
            <person name="Breugelmans B."/>
            <person name="Hofmann A."/>
            <person name="Qu J."/>
            <person name="Dugan S."/>
            <person name="Lee S.L."/>
            <person name="Chao H."/>
            <person name="Dinh H."/>
            <person name="Han Y."/>
            <person name="Doddapaneni H.V."/>
            <person name="Worley K.C."/>
            <person name="Muzny D.M."/>
            <person name="Ioannidis P."/>
            <person name="Waterhouse R.M."/>
            <person name="Zdobnov E.M."/>
            <person name="James P.J."/>
            <person name="Bagnall N.H."/>
            <person name="Kotze A.C."/>
            <person name="Gibbs R.A."/>
            <person name="Richards S."/>
            <person name="Batterham P."/>
            <person name="Gasser R.B."/>
        </authorList>
    </citation>
    <scope>NUCLEOTIDE SEQUENCE [LARGE SCALE GENOMIC DNA]</scope>
    <source>
        <strain evidence="1 2">LS</strain>
        <tissue evidence="1">Full body</tissue>
    </source>
</reference>